<accession>A0A926I189</accession>
<dbReference type="RefSeq" id="WP_249283812.1">
    <property type="nucleotide sequence ID" value="NZ_JACRST010000044.1"/>
</dbReference>
<dbReference type="Proteomes" id="UP000653127">
    <property type="component" value="Unassembled WGS sequence"/>
</dbReference>
<dbReference type="GO" id="GO:0003700">
    <property type="term" value="F:DNA-binding transcription factor activity"/>
    <property type="evidence" value="ECO:0007669"/>
    <property type="project" value="TreeGrafter"/>
</dbReference>
<dbReference type="GO" id="GO:0003677">
    <property type="term" value="F:DNA binding"/>
    <property type="evidence" value="ECO:0007669"/>
    <property type="project" value="UniProtKB-KW"/>
</dbReference>
<protein>
    <submittedName>
        <fullName evidence="3">Helix-turn-helix transcriptional regulator</fullName>
    </submittedName>
</protein>
<dbReference type="Pfam" id="PF01381">
    <property type="entry name" value="HTH_3"/>
    <property type="match status" value="1"/>
</dbReference>
<keyword evidence="1" id="KW-0238">DNA-binding</keyword>
<gene>
    <name evidence="3" type="ORF">H8711_12935</name>
</gene>
<dbReference type="GO" id="GO:0005829">
    <property type="term" value="C:cytosol"/>
    <property type="evidence" value="ECO:0007669"/>
    <property type="project" value="TreeGrafter"/>
</dbReference>
<dbReference type="AlphaFoldDB" id="A0A926I189"/>
<keyword evidence="4" id="KW-1185">Reference proteome</keyword>
<dbReference type="EMBL" id="JACRST010000044">
    <property type="protein sequence ID" value="MBC8547817.1"/>
    <property type="molecule type" value="Genomic_DNA"/>
</dbReference>
<dbReference type="CDD" id="cd00093">
    <property type="entry name" value="HTH_XRE"/>
    <property type="match status" value="1"/>
</dbReference>
<name>A0A926I189_9FIRM</name>
<comment type="caution">
    <text evidence="3">The sequence shown here is derived from an EMBL/GenBank/DDBJ whole genome shotgun (WGS) entry which is preliminary data.</text>
</comment>
<sequence>MKAQFEEQHRQIGLKIAYYRRYRNLTQEQLAERTGLSLVFLGHVEAPNVSKAISLDTLFLIAQALEIPAYKFLIFEDE</sequence>
<dbReference type="PANTHER" id="PTHR46797">
    <property type="entry name" value="HTH-TYPE TRANSCRIPTIONAL REGULATOR"/>
    <property type="match status" value="1"/>
</dbReference>
<dbReference type="Gene3D" id="1.10.260.40">
    <property type="entry name" value="lambda repressor-like DNA-binding domains"/>
    <property type="match status" value="1"/>
</dbReference>
<dbReference type="InterPro" id="IPR010982">
    <property type="entry name" value="Lambda_DNA-bd_dom_sf"/>
</dbReference>
<evidence type="ECO:0000259" key="2">
    <source>
        <dbReference type="PROSITE" id="PS50943"/>
    </source>
</evidence>
<evidence type="ECO:0000313" key="4">
    <source>
        <dbReference type="Proteomes" id="UP000653127"/>
    </source>
</evidence>
<dbReference type="InterPro" id="IPR050807">
    <property type="entry name" value="TransReg_Diox_bact_type"/>
</dbReference>
<feature type="domain" description="HTH cro/C1-type" evidence="2">
    <location>
        <begin position="16"/>
        <end position="72"/>
    </location>
</feature>
<evidence type="ECO:0000313" key="3">
    <source>
        <dbReference type="EMBL" id="MBC8547817.1"/>
    </source>
</evidence>
<dbReference type="PANTHER" id="PTHR46797:SF1">
    <property type="entry name" value="METHYLPHOSPHONATE SYNTHASE"/>
    <property type="match status" value="1"/>
</dbReference>
<dbReference type="InterPro" id="IPR001387">
    <property type="entry name" value="Cro/C1-type_HTH"/>
</dbReference>
<dbReference type="PROSITE" id="PS50943">
    <property type="entry name" value="HTH_CROC1"/>
    <property type="match status" value="1"/>
</dbReference>
<evidence type="ECO:0000256" key="1">
    <source>
        <dbReference type="ARBA" id="ARBA00023125"/>
    </source>
</evidence>
<dbReference type="SUPFAM" id="SSF47413">
    <property type="entry name" value="lambda repressor-like DNA-binding domains"/>
    <property type="match status" value="1"/>
</dbReference>
<organism evidence="3 4">
    <name type="scientific">Ligaoa zhengdingensis</name>
    <dbReference type="NCBI Taxonomy" id="2763658"/>
    <lineage>
        <taxon>Bacteria</taxon>
        <taxon>Bacillati</taxon>
        <taxon>Bacillota</taxon>
        <taxon>Clostridia</taxon>
        <taxon>Eubacteriales</taxon>
        <taxon>Oscillospiraceae</taxon>
        <taxon>Ligaoa</taxon>
    </lineage>
</organism>
<proteinExistence type="predicted"/>
<dbReference type="SMART" id="SM00530">
    <property type="entry name" value="HTH_XRE"/>
    <property type="match status" value="1"/>
</dbReference>
<reference evidence="3" key="1">
    <citation type="submission" date="2020-08" db="EMBL/GenBank/DDBJ databases">
        <title>Genome public.</title>
        <authorList>
            <person name="Liu C."/>
            <person name="Sun Q."/>
        </authorList>
    </citation>
    <scope>NUCLEOTIDE SEQUENCE</scope>
    <source>
        <strain evidence="3">NSJ-31</strain>
    </source>
</reference>